<protein>
    <recommendedName>
        <fullName evidence="3">Phospholipid-binding protein</fullName>
    </recommendedName>
</protein>
<proteinExistence type="predicted"/>
<accession>A0A7U7G8T0</accession>
<name>A0A7U7G8T0_9GAMM</name>
<evidence type="ECO:0008006" key="3">
    <source>
        <dbReference type="Google" id="ProtNLM"/>
    </source>
</evidence>
<dbReference type="InterPro" id="IPR005247">
    <property type="entry name" value="YbhB_YbcL/LppC-like"/>
</dbReference>
<dbReference type="Gene3D" id="3.90.280.10">
    <property type="entry name" value="PEBP-like"/>
    <property type="match status" value="1"/>
</dbReference>
<dbReference type="PANTHER" id="PTHR30289:SF1">
    <property type="entry name" value="PEBP (PHOSPHATIDYLETHANOLAMINE-BINDING PROTEIN) FAMILY PROTEIN"/>
    <property type="match status" value="1"/>
</dbReference>
<dbReference type="InterPro" id="IPR036610">
    <property type="entry name" value="PEBP-like_sf"/>
</dbReference>
<dbReference type="Proteomes" id="UP000019184">
    <property type="component" value="Unassembled WGS sequence"/>
</dbReference>
<sequence length="209" mass="22824">MQFTSSVLRDQQAIPAEYAFGIPDPEQHVALGANINPPFEWSHLPPRTQSLVLVGHDRDVPTRADDVNQEGREVPADLPRADFYHWILVDLPPEPAQILAGEFCAGVTPGGKSGPGGPRSTRQGINNYREWFSGDSTMAGDYFGYDGPCPPWNDSIVHHYVFTLYALDVARCPVEGQFTGSEVLAAITGHILDQARIIGTYSLNPNVPA</sequence>
<dbReference type="Pfam" id="PF01161">
    <property type="entry name" value="PBP"/>
    <property type="match status" value="1"/>
</dbReference>
<keyword evidence="2" id="KW-1185">Reference proteome</keyword>
<gene>
    <name evidence="1" type="ORF">BN874_1250006</name>
</gene>
<dbReference type="AlphaFoldDB" id="A0A7U7G8T0"/>
<dbReference type="OrthoDB" id="9797506at2"/>
<comment type="caution">
    <text evidence="1">The sequence shown here is derived from an EMBL/GenBank/DDBJ whole genome shotgun (WGS) entry which is preliminary data.</text>
</comment>
<dbReference type="RefSeq" id="WP_034430666.1">
    <property type="nucleotide sequence ID" value="NZ_CBTK010000030.1"/>
</dbReference>
<dbReference type="EMBL" id="CBTK010000030">
    <property type="protein sequence ID" value="CDH43591.1"/>
    <property type="molecule type" value="Genomic_DNA"/>
</dbReference>
<evidence type="ECO:0000313" key="2">
    <source>
        <dbReference type="Proteomes" id="UP000019184"/>
    </source>
</evidence>
<reference evidence="1 2" key="1">
    <citation type="journal article" date="2014" name="ISME J.">
        <title>Candidatus Competibacter-lineage genomes retrieved from metagenomes reveal functional metabolic diversity.</title>
        <authorList>
            <person name="McIlroy S.J."/>
            <person name="Albertsen M."/>
            <person name="Andresen E.K."/>
            <person name="Saunders A.M."/>
            <person name="Kristiansen R."/>
            <person name="Stokholm-Bjerregaard M."/>
            <person name="Nielsen K.L."/>
            <person name="Nielsen P.H."/>
        </authorList>
    </citation>
    <scope>NUCLEOTIDE SEQUENCE [LARGE SCALE GENOMIC DNA]</scope>
    <source>
        <strain evidence="1 2">Run_B_J11</strain>
    </source>
</reference>
<dbReference type="InterPro" id="IPR008914">
    <property type="entry name" value="PEBP"/>
</dbReference>
<dbReference type="CDD" id="cd00865">
    <property type="entry name" value="PEBP_bact_arch"/>
    <property type="match status" value="1"/>
</dbReference>
<dbReference type="SUPFAM" id="SSF49777">
    <property type="entry name" value="PEBP-like"/>
    <property type="match status" value="1"/>
</dbReference>
<evidence type="ECO:0000313" key="1">
    <source>
        <dbReference type="EMBL" id="CDH43591.1"/>
    </source>
</evidence>
<organism evidence="1 2">
    <name type="scientific">Candidatus Contendobacter odensis Run_B_J11</name>
    <dbReference type="NCBI Taxonomy" id="1400861"/>
    <lineage>
        <taxon>Bacteria</taxon>
        <taxon>Pseudomonadati</taxon>
        <taxon>Pseudomonadota</taxon>
        <taxon>Gammaproteobacteria</taxon>
        <taxon>Candidatus Competibacteraceae</taxon>
        <taxon>Candidatus Contendibacter</taxon>
    </lineage>
</organism>
<dbReference type="NCBIfam" id="TIGR00481">
    <property type="entry name" value="YbhB/YbcL family Raf kinase inhibitor-like protein"/>
    <property type="match status" value="1"/>
</dbReference>
<dbReference type="PANTHER" id="PTHR30289">
    <property type="entry name" value="UNCHARACTERIZED PROTEIN YBCL-RELATED"/>
    <property type="match status" value="1"/>
</dbReference>